<feature type="region of interest" description="Disordered" evidence="1">
    <location>
        <begin position="357"/>
        <end position="379"/>
    </location>
</feature>
<feature type="region of interest" description="Disordered" evidence="1">
    <location>
        <begin position="119"/>
        <end position="169"/>
    </location>
</feature>
<gene>
    <name evidence="2" type="ORF">A4U43_C07F22310</name>
</gene>
<sequence>MAATRPKARPPHSVVRRVLHFAPRGTSPPSPPHLAPPLHPLLRRAGECGKARHLPPHLDACHASSTLALPPRLPSRPLPLTPTRNSYVNLGHPSTARTPGRVVGPPRPARAALVNLFASSTASPHPRDCSSTTPTASSPTHLDASRRAPPWRSRRIATHGEGGGERVSGRSLLLPPAACPRCSGPDQLFEEQTAAGVRGDSPLSAVWARGREAAGCGELDIEVGAVHDYTEEEEIRQERCGSARLTDEVIEVAPRRVDAGTSRLVGRGSRSAETCTGSVCHREGEEGRARGWGEWGVVELGALKKPYVGEPHLVLAQVCLGMGRFEEGEVEAKEGLRHMLQLRCVWDKRVDQGGVGGLGEGVVDEGQGEGLAQDRVGDS</sequence>
<evidence type="ECO:0000313" key="3">
    <source>
        <dbReference type="Proteomes" id="UP000243459"/>
    </source>
</evidence>
<keyword evidence="3" id="KW-1185">Reference proteome</keyword>
<evidence type="ECO:0000256" key="1">
    <source>
        <dbReference type="SAM" id="MobiDB-lite"/>
    </source>
</evidence>
<feature type="compositionally biased region" description="Low complexity" evidence="1">
    <location>
        <begin position="130"/>
        <end position="140"/>
    </location>
</feature>
<accession>A0A5P1EE38</accession>
<evidence type="ECO:0000313" key="2">
    <source>
        <dbReference type="EMBL" id="ONK64122.1"/>
    </source>
</evidence>
<dbReference type="AlphaFoldDB" id="A0A5P1EE38"/>
<dbReference type="EMBL" id="CM007387">
    <property type="protein sequence ID" value="ONK64122.1"/>
    <property type="molecule type" value="Genomic_DNA"/>
</dbReference>
<dbReference type="Proteomes" id="UP000243459">
    <property type="component" value="Chromosome 7"/>
</dbReference>
<proteinExistence type="predicted"/>
<dbReference type="Gramene" id="ONK64122">
    <property type="protein sequence ID" value="ONK64122"/>
    <property type="gene ID" value="A4U43_C07F22310"/>
</dbReference>
<name>A0A5P1EE38_ASPOF</name>
<protein>
    <submittedName>
        <fullName evidence="2">Uncharacterized protein</fullName>
    </submittedName>
</protein>
<reference evidence="3" key="1">
    <citation type="journal article" date="2017" name="Nat. Commun.">
        <title>The asparagus genome sheds light on the origin and evolution of a young Y chromosome.</title>
        <authorList>
            <person name="Harkess A."/>
            <person name="Zhou J."/>
            <person name="Xu C."/>
            <person name="Bowers J.E."/>
            <person name="Van der Hulst R."/>
            <person name="Ayyampalayam S."/>
            <person name="Mercati F."/>
            <person name="Riccardi P."/>
            <person name="McKain M.R."/>
            <person name="Kakrana A."/>
            <person name="Tang H."/>
            <person name="Ray J."/>
            <person name="Groenendijk J."/>
            <person name="Arikit S."/>
            <person name="Mathioni S.M."/>
            <person name="Nakano M."/>
            <person name="Shan H."/>
            <person name="Telgmann-Rauber A."/>
            <person name="Kanno A."/>
            <person name="Yue Z."/>
            <person name="Chen H."/>
            <person name="Li W."/>
            <person name="Chen Y."/>
            <person name="Xu X."/>
            <person name="Zhang Y."/>
            <person name="Luo S."/>
            <person name="Chen H."/>
            <person name="Gao J."/>
            <person name="Mao Z."/>
            <person name="Pires J.C."/>
            <person name="Luo M."/>
            <person name="Kudrna D."/>
            <person name="Wing R.A."/>
            <person name="Meyers B.C."/>
            <person name="Yi K."/>
            <person name="Kong H."/>
            <person name="Lavrijsen P."/>
            <person name="Sunseri F."/>
            <person name="Falavigna A."/>
            <person name="Ye Y."/>
            <person name="Leebens-Mack J.H."/>
            <person name="Chen G."/>
        </authorList>
    </citation>
    <scope>NUCLEOTIDE SEQUENCE [LARGE SCALE GENOMIC DNA]</scope>
    <source>
        <strain evidence="3">cv. DH0086</strain>
    </source>
</reference>
<dbReference type="PANTHER" id="PTHR37391:SF2">
    <property type="entry name" value="E3 UBIQUITIN-PROTEIN LIGASE"/>
    <property type="match status" value="1"/>
</dbReference>
<dbReference type="PANTHER" id="PTHR37391">
    <property type="entry name" value="E3 UBIQUITIN-PROTEIN LIGASE"/>
    <property type="match status" value="1"/>
</dbReference>
<organism evidence="2 3">
    <name type="scientific">Asparagus officinalis</name>
    <name type="common">Garden asparagus</name>
    <dbReference type="NCBI Taxonomy" id="4686"/>
    <lineage>
        <taxon>Eukaryota</taxon>
        <taxon>Viridiplantae</taxon>
        <taxon>Streptophyta</taxon>
        <taxon>Embryophyta</taxon>
        <taxon>Tracheophyta</taxon>
        <taxon>Spermatophyta</taxon>
        <taxon>Magnoliopsida</taxon>
        <taxon>Liliopsida</taxon>
        <taxon>Asparagales</taxon>
        <taxon>Asparagaceae</taxon>
        <taxon>Asparagoideae</taxon>
        <taxon>Asparagus</taxon>
    </lineage>
</organism>